<evidence type="ECO:0000313" key="1">
    <source>
        <dbReference type="EMBL" id="QGG47566.1"/>
    </source>
</evidence>
<organism evidence="1 2">
    <name type="scientific">Heliorestis convoluta</name>
    <dbReference type="NCBI Taxonomy" id="356322"/>
    <lineage>
        <taxon>Bacteria</taxon>
        <taxon>Bacillati</taxon>
        <taxon>Bacillota</taxon>
        <taxon>Clostridia</taxon>
        <taxon>Eubacteriales</taxon>
        <taxon>Heliobacteriaceae</taxon>
        <taxon>Heliorestis</taxon>
    </lineage>
</organism>
<sequence>MQLMLEERDMQEALINAKSIRDFIINLAPRMAQEEQIQ</sequence>
<reference evidence="2" key="1">
    <citation type="submission" date="2019-11" db="EMBL/GenBank/DDBJ databases">
        <title>Genome sequence of Heliorestis convoluta strain HH, an alkaliphilic and minimalistic phototrophic bacterium from a soda lake in Egypt.</title>
        <authorList>
            <person name="Dewey E.D."/>
            <person name="Stokes L.M."/>
            <person name="Burchell B.M."/>
            <person name="Shaffer K.N."/>
            <person name="Huntington A.M."/>
            <person name="Baker J.M."/>
            <person name="Nadendla S."/>
            <person name="Giglio M.G."/>
            <person name="Touchman J.W."/>
            <person name="Blankenship R.E."/>
            <person name="Madigan M.T."/>
            <person name="Sattley W.M."/>
        </authorList>
    </citation>
    <scope>NUCLEOTIDE SEQUENCE [LARGE SCALE GENOMIC DNA]</scope>
    <source>
        <strain evidence="2">HH</strain>
    </source>
</reference>
<name>A0A5Q2N1S5_9FIRM</name>
<protein>
    <submittedName>
        <fullName evidence="1">Uncharacterized protein</fullName>
    </submittedName>
</protein>
<dbReference type="KEGG" id="hcv:FTV88_1419"/>
<dbReference type="Proteomes" id="UP000366051">
    <property type="component" value="Chromosome"/>
</dbReference>
<keyword evidence="2" id="KW-1185">Reference proteome</keyword>
<evidence type="ECO:0000313" key="2">
    <source>
        <dbReference type="Proteomes" id="UP000366051"/>
    </source>
</evidence>
<dbReference type="AlphaFoldDB" id="A0A5Q2N1S5"/>
<proteinExistence type="predicted"/>
<gene>
    <name evidence="1" type="ORF">FTV88_1419</name>
</gene>
<accession>A0A5Q2N1S5</accession>
<dbReference type="EMBL" id="CP045875">
    <property type="protein sequence ID" value="QGG47566.1"/>
    <property type="molecule type" value="Genomic_DNA"/>
</dbReference>